<sequence>MKKRSREDIRDERARSSFMAARVAATLGTAQAAGLTAGKKAKRLSGRAHERLFAAAAERSGLDGGELLEYALAKVALEDDFAVKLMAIEGSVSRDLDLEF</sequence>
<reference evidence="1 2" key="1">
    <citation type="submission" date="2023-05" db="EMBL/GenBank/DDBJ databases">
        <authorList>
            <person name="Guo Y."/>
        </authorList>
    </citation>
    <scope>NUCLEOTIDE SEQUENCE [LARGE SCALE GENOMIC DNA]</scope>
    <source>
        <strain evidence="1 2">GR2756</strain>
    </source>
</reference>
<gene>
    <name evidence="1" type="ORF">RQX22_14330</name>
</gene>
<dbReference type="RefSeq" id="WP_315727232.1">
    <property type="nucleotide sequence ID" value="NZ_JAVUPU010000007.1"/>
</dbReference>
<keyword evidence="2" id="KW-1185">Reference proteome</keyword>
<name>A0ABU3Q9P9_9SPHN</name>
<dbReference type="Proteomes" id="UP001259572">
    <property type="component" value="Unassembled WGS sequence"/>
</dbReference>
<dbReference type="EMBL" id="JAVUPU010000007">
    <property type="protein sequence ID" value="MDT9600134.1"/>
    <property type="molecule type" value="Genomic_DNA"/>
</dbReference>
<proteinExistence type="predicted"/>
<organism evidence="1 2">
    <name type="scientific">Sphingosinicella rhizophila</name>
    <dbReference type="NCBI Taxonomy" id="3050082"/>
    <lineage>
        <taxon>Bacteria</taxon>
        <taxon>Pseudomonadati</taxon>
        <taxon>Pseudomonadota</taxon>
        <taxon>Alphaproteobacteria</taxon>
        <taxon>Sphingomonadales</taxon>
        <taxon>Sphingosinicellaceae</taxon>
        <taxon>Sphingosinicella</taxon>
    </lineage>
</organism>
<protein>
    <submittedName>
        <fullName evidence="1">Uncharacterized protein</fullName>
    </submittedName>
</protein>
<evidence type="ECO:0000313" key="2">
    <source>
        <dbReference type="Proteomes" id="UP001259572"/>
    </source>
</evidence>
<comment type="caution">
    <text evidence="1">The sequence shown here is derived from an EMBL/GenBank/DDBJ whole genome shotgun (WGS) entry which is preliminary data.</text>
</comment>
<evidence type="ECO:0000313" key="1">
    <source>
        <dbReference type="EMBL" id="MDT9600134.1"/>
    </source>
</evidence>
<accession>A0ABU3Q9P9</accession>